<name>A0ABW2Q118_9BACL</name>
<proteinExistence type="predicted"/>
<evidence type="ECO:0000313" key="2">
    <source>
        <dbReference type="Proteomes" id="UP001596505"/>
    </source>
</evidence>
<accession>A0ABW2Q118</accession>
<dbReference type="RefSeq" id="WP_380969801.1">
    <property type="nucleotide sequence ID" value="NZ_JBHTCO010000044.1"/>
</dbReference>
<gene>
    <name evidence="1" type="ORF">ACFQRG_20760</name>
</gene>
<comment type="caution">
    <text evidence="1">The sequence shown here is derived from an EMBL/GenBank/DDBJ whole genome shotgun (WGS) entry which is preliminary data.</text>
</comment>
<keyword evidence="2" id="KW-1185">Reference proteome</keyword>
<dbReference type="EMBL" id="JBHTCO010000044">
    <property type="protein sequence ID" value="MFC7395343.1"/>
    <property type="molecule type" value="Genomic_DNA"/>
</dbReference>
<organism evidence="1 2">
    <name type="scientific">Scopulibacillus cellulosilyticus</name>
    <dbReference type="NCBI Taxonomy" id="2665665"/>
    <lineage>
        <taxon>Bacteria</taxon>
        <taxon>Bacillati</taxon>
        <taxon>Bacillota</taxon>
        <taxon>Bacilli</taxon>
        <taxon>Bacillales</taxon>
        <taxon>Sporolactobacillaceae</taxon>
        <taxon>Scopulibacillus</taxon>
    </lineage>
</organism>
<sequence>MLIIKGKEVKFDTMKNNTGAFFGETFIPTWNGHFKENLNVTSISLPSYSSPTMGSINIINDNDGLDYIGTTSDFTIENK</sequence>
<evidence type="ECO:0000313" key="1">
    <source>
        <dbReference type="EMBL" id="MFC7395343.1"/>
    </source>
</evidence>
<protein>
    <submittedName>
        <fullName evidence="1">Uncharacterized protein</fullName>
    </submittedName>
</protein>
<dbReference type="Proteomes" id="UP001596505">
    <property type="component" value="Unassembled WGS sequence"/>
</dbReference>
<reference evidence="2" key="1">
    <citation type="journal article" date="2019" name="Int. J. Syst. Evol. Microbiol.">
        <title>The Global Catalogue of Microorganisms (GCM) 10K type strain sequencing project: providing services to taxonomists for standard genome sequencing and annotation.</title>
        <authorList>
            <consortium name="The Broad Institute Genomics Platform"/>
            <consortium name="The Broad Institute Genome Sequencing Center for Infectious Disease"/>
            <person name="Wu L."/>
            <person name="Ma J."/>
        </authorList>
    </citation>
    <scope>NUCLEOTIDE SEQUENCE [LARGE SCALE GENOMIC DNA]</scope>
    <source>
        <strain evidence="2">CGMCC 1.16305</strain>
    </source>
</reference>